<organism evidence="2 3">
    <name type="scientific">Prorocentrum cordatum</name>
    <dbReference type="NCBI Taxonomy" id="2364126"/>
    <lineage>
        <taxon>Eukaryota</taxon>
        <taxon>Sar</taxon>
        <taxon>Alveolata</taxon>
        <taxon>Dinophyceae</taxon>
        <taxon>Prorocentrales</taxon>
        <taxon>Prorocentraceae</taxon>
        <taxon>Prorocentrum</taxon>
    </lineage>
</organism>
<proteinExistence type="predicted"/>
<comment type="caution">
    <text evidence="2">The sequence shown here is derived from an EMBL/GenBank/DDBJ whole genome shotgun (WGS) entry which is preliminary data.</text>
</comment>
<feature type="region of interest" description="Disordered" evidence="1">
    <location>
        <begin position="1"/>
        <end position="88"/>
    </location>
</feature>
<evidence type="ECO:0000256" key="1">
    <source>
        <dbReference type="SAM" id="MobiDB-lite"/>
    </source>
</evidence>
<protein>
    <submittedName>
        <fullName evidence="2">Uncharacterized protein</fullName>
    </submittedName>
</protein>
<dbReference type="Proteomes" id="UP001189429">
    <property type="component" value="Unassembled WGS sequence"/>
</dbReference>
<keyword evidence="3" id="KW-1185">Reference proteome</keyword>
<sequence>MASPLLAGLTRTGTEAPAAVPEQRRREKVPKLAWADLSDDLDDGLSECSTQAPGCSSGAASSDGHGESSGGPAARRGTPGSPVQPWLGSMLAQGLRPALPELGSLVNLAGACPAGAHAVVTAVDREEGTCKFLTATDPAV</sequence>
<reference evidence="2" key="1">
    <citation type="submission" date="2023-10" db="EMBL/GenBank/DDBJ databases">
        <authorList>
            <person name="Chen Y."/>
            <person name="Shah S."/>
            <person name="Dougan E. K."/>
            <person name="Thang M."/>
            <person name="Chan C."/>
        </authorList>
    </citation>
    <scope>NUCLEOTIDE SEQUENCE [LARGE SCALE GENOMIC DNA]</scope>
</reference>
<name>A0ABN9T6M4_9DINO</name>
<evidence type="ECO:0000313" key="2">
    <source>
        <dbReference type="EMBL" id="CAK0840651.1"/>
    </source>
</evidence>
<evidence type="ECO:0000313" key="3">
    <source>
        <dbReference type="Proteomes" id="UP001189429"/>
    </source>
</evidence>
<dbReference type="EMBL" id="CAUYUJ010014393">
    <property type="protein sequence ID" value="CAK0840651.1"/>
    <property type="molecule type" value="Genomic_DNA"/>
</dbReference>
<feature type="compositionally biased region" description="Polar residues" evidence="1">
    <location>
        <begin position="47"/>
        <end position="60"/>
    </location>
</feature>
<accession>A0ABN9T6M4</accession>
<gene>
    <name evidence="2" type="ORF">PCOR1329_LOCUS36044</name>
</gene>